<feature type="compositionally biased region" description="Low complexity" evidence="2">
    <location>
        <begin position="247"/>
        <end position="259"/>
    </location>
</feature>
<reference evidence="4 5" key="1">
    <citation type="journal article" date="2018" name="Cell">
        <title>The Chara Genome: Secondary Complexity and Implications for Plant Terrestrialization.</title>
        <authorList>
            <person name="Nishiyama T."/>
            <person name="Sakayama H."/>
            <person name="Vries J.D."/>
            <person name="Buschmann H."/>
            <person name="Saint-Marcoux D."/>
            <person name="Ullrich K.K."/>
            <person name="Haas F.B."/>
            <person name="Vanderstraeten L."/>
            <person name="Becker D."/>
            <person name="Lang D."/>
            <person name="Vosolsobe S."/>
            <person name="Rombauts S."/>
            <person name="Wilhelmsson P.K.I."/>
            <person name="Janitza P."/>
            <person name="Kern R."/>
            <person name="Heyl A."/>
            <person name="Rumpler F."/>
            <person name="Villalobos L.I.A.C."/>
            <person name="Clay J.M."/>
            <person name="Skokan R."/>
            <person name="Toyoda A."/>
            <person name="Suzuki Y."/>
            <person name="Kagoshima H."/>
            <person name="Schijlen E."/>
            <person name="Tajeshwar N."/>
            <person name="Catarino B."/>
            <person name="Hetherington A.J."/>
            <person name="Saltykova A."/>
            <person name="Bonnot C."/>
            <person name="Breuninger H."/>
            <person name="Symeonidi A."/>
            <person name="Radhakrishnan G.V."/>
            <person name="Van Nieuwerburgh F."/>
            <person name="Deforce D."/>
            <person name="Chang C."/>
            <person name="Karol K.G."/>
            <person name="Hedrich R."/>
            <person name="Ulvskov P."/>
            <person name="Glockner G."/>
            <person name="Delwiche C.F."/>
            <person name="Petrasek J."/>
            <person name="Van de Peer Y."/>
            <person name="Friml J."/>
            <person name="Beilby M."/>
            <person name="Dolan L."/>
            <person name="Kohara Y."/>
            <person name="Sugano S."/>
            <person name="Fujiyama A."/>
            <person name="Delaux P.-M."/>
            <person name="Quint M."/>
            <person name="TheiBen G."/>
            <person name="Hagemann M."/>
            <person name="Harholt J."/>
            <person name="Dunand C."/>
            <person name="Zachgo S."/>
            <person name="Langdale J."/>
            <person name="Maumus F."/>
            <person name="Straeten D.V.D."/>
            <person name="Gould S.B."/>
            <person name="Rensing S.A."/>
        </authorList>
    </citation>
    <scope>NUCLEOTIDE SEQUENCE [LARGE SCALE GENOMIC DNA]</scope>
    <source>
        <strain evidence="4 5">S276</strain>
    </source>
</reference>
<proteinExistence type="inferred from homology"/>
<accession>A0A388L1L4</accession>
<dbReference type="PANTHER" id="PTHR10794:SF84">
    <property type="entry name" value="ESTERASE_LIPASE_THIOESTERASE FAMILY PROTEIN"/>
    <property type="match status" value="1"/>
</dbReference>
<dbReference type="OrthoDB" id="247542at2759"/>
<feature type="region of interest" description="Disordered" evidence="2">
    <location>
        <begin position="247"/>
        <end position="268"/>
    </location>
</feature>
<dbReference type="STRING" id="69332.A0A388L1L4"/>
<evidence type="ECO:0000313" key="4">
    <source>
        <dbReference type="EMBL" id="GBG76200.1"/>
    </source>
</evidence>
<comment type="similarity">
    <text evidence="1">Belongs to the AB hydrolase superfamily. AB hydrolase 4 family.</text>
</comment>
<feature type="region of interest" description="Disordered" evidence="2">
    <location>
        <begin position="849"/>
        <end position="872"/>
    </location>
</feature>
<protein>
    <recommendedName>
        <fullName evidence="3">AB hydrolase-1 domain-containing protein</fullName>
    </recommendedName>
</protein>
<feature type="compositionally biased region" description="Low complexity" evidence="2">
    <location>
        <begin position="771"/>
        <end position="798"/>
    </location>
</feature>
<feature type="compositionally biased region" description="Low complexity" evidence="2">
    <location>
        <begin position="105"/>
        <end position="136"/>
    </location>
</feature>
<dbReference type="InterPro" id="IPR050960">
    <property type="entry name" value="AB_hydrolase_4_sf"/>
</dbReference>
<dbReference type="SUPFAM" id="SSF53474">
    <property type="entry name" value="alpha/beta-Hydrolases"/>
    <property type="match status" value="1"/>
</dbReference>
<dbReference type="Gramene" id="GBG76200">
    <property type="protein sequence ID" value="GBG76200"/>
    <property type="gene ID" value="CBR_g21949"/>
</dbReference>
<gene>
    <name evidence="4" type="ORF">CBR_g21949</name>
</gene>
<sequence length="872" mass="92899">MHASPLRFCERHVHHLRPGEAAAVYEQLASFLFLSPPPACTSGRRCARPAASSTAYAYPPTFPRRYVGSRALKAKFPRIPVVLMPSLDLHADARQLRVSRRSCRSSRSSSSSSQSSLPSSHLPSPSSSSSSWPSSLSPVSSSVPLGWKKDGSCASPLPRTSISAVAAAQSEVIRHSAQVCSPSSSRGSQSTSTRASFRSFSFFSSCSSCYCCCCMSPLSSAEGEGEEAGAPLRRDCATTASNHISGPLLFPSSSSPSPLRSRDLFSSRGGNPFKALRLRRGERGRGALSRARTVWGSRTRVVSGMGCQMSVLGSGFLSQSIRSGGAVVAGLTSWGSRSAAVDAAAVTMNPLTVAAVVLAAILCARHVRNSWLLKCAPPELVIAPNELNLKIAERCPILTGRDSYRPVPFLTNCHVETIFAALFRLRPDVRFRRECLRAPCGGVVALDWPVGGDGGVLAAVRRRWRGGGGGGGGRGRSSYSSLMEENATWLRRDLPPDAPVLILLPGLTGGSGDSYVRHLLVSAAREGYRPMVFNSRGCADSPVTTPQFYSASFTDDLRLVVRHVNNLYPDANLYAVGWSLGANILIRYLGQEGSNTPLKGAVSLANPFDLVEADIDFGKGFNRVYSNRLANVLGKIFRKHEALFEGIGGEFDLVKARAARTVREFDEGLTRVSFGYRTVEDYYFDASSCRSVPYVRIPLLCVQAQDDPIAPARGIPRKALSANPNCILVVTPGGGHLGWCSGKDSLLGAPWSDPLVIEYLRAVEAINRENPPSTSFSSSASSCSSSPSPSVTSSLKSASSKTGMAASSRALVGVTWQAENAPSNALSLDEAERKKSGCDKSHEMYGNGFSAVANGGFAQPNPASSLPPPRDC</sequence>
<dbReference type="EMBL" id="BFEA01000239">
    <property type="protein sequence ID" value="GBG76200.1"/>
    <property type="molecule type" value="Genomic_DNA"/>
</dbReference>
<dbReference type="InterPro" id="IPR000952">
    <property type="entry name" value="AB_hydrolase_4_CS"/>
</dbReference>
<evidence type="ECO:0000256" key="1">
    <source>
        <dbReference type="ARBA" id="ARBA00010884"/>
    </source>
</evidence>
<dbReference type="InterPro" id="IPR000073">
    <property type="entry name" value="AB_hydrolase_1"/>
</dbReference>
<evidence type="ECO:0000259" key="3">
    <source>
        <dbReference type="Pfam" id="PF00561"/>
    </source>
</evidence>
<comment type="caution">
    <text evidence="4">The sequence shown here is derived from an EMBL/GenBank/DDBJ whole genome shotgun (WGS) entry which is preliminary data.</text>
</comment>
<dbReference type="GO" id="GO:0034338">
    <property type="term" value="F:short-chain carboxylesterase activity"/>
    <property type="evidence" value="ECO:0007669"/>
    <property type="project" value="TreeGrafter"/>
</dbReference>
<evidence type="ECO:0000313" key="5">
    <source>
        <dbReference type="Proteomes" id="UP000265515"/>
    </source>
</evidence>
<feature type="compositionally biased region" description="Basic and acidic residues" evidence="2">
    <location>
        <begin position="830"/>
        <end position="840"/>
    </location>
</feature>
<feature type="region of interest" description="Disordered" evidence="2">
    <location>
        <begin position="821"/>
        <end position="840"/>
    </location>
</feature>
<dbReference type="Gene3D" id="3.40.50.1820">
    <property type="entry name" value="alpha/beta hydrolase"/>
    <property type="match status" value="1"/>
</dbReference>
<dbReference type="PROSITE" id="PS01133">
    <property type="entry name" value="UPF0017"/>
    <property type="match status" value="1"/>
</dbReference>
<feature type="domain" description="AB hydrolase-1" evidence="3">
    <location>
        <begin position="499"/>
        <end position="737"/>
    </location>
</feature>
<dbReference type="AlphaFoldDB" id="A0A388L1L4"/>
<organism evidence="4 5">
    <name type="scientific">Chara braunii</name>
    <name type="common">Braun's stonewort</name>
    <dbReference type="NCBI Taxonomy" id="69332"/>
    <lineage>
        <taxon>Eukaryota</taxon>
        <taxon>Viridiplantae</taxon>
        <taxon>Streptophyta</taxon>
        <taxon>Charophyceae</taxon>
        <taxon>Charales</taxon>
        <taxon>Characeae</taxon>
        <taxon>Chara</taxon>
    </lineage>
</organism>
<feature type="region of interest" description="Disordered" evidence="2">
    <location>
        <begin position="98"/>
        <end position="136"/>
    </location>
</feature>
<name>A0A388L1L4_CHABU</name>
<dbReference type="PANTHER" id="PTHR10794">
    <property type="entry name" value="ABHYDROLASE DOMAIN-CONTAINING PROTEIN"/>
    <property type="match status" value="1"/>
</dbReference>
<evidence type="ECO:0000256" key="2">
    <source>
        <dbReference type="SAM" id="MobiDB-lite"/>
    </source>
</evidence>
<feature type="region of interest" description="Disordered" evidence="2">
    <location>
        <begin position="770"/>
        <end position="798"/>
    </location>
</feature>
<dbReference type="GO" id="GO:0047372">
    <property type="term" value="F:monoacylglycerol lipase activity"/>
    <property type="evidence" value="ECO:0007669"/>
    <property type="project" value="TreeGrafter"/>
</dbReference>
<keyword evidence="5" id="KW-1185">Reference proteome</keyword>
<dbReference type="InterPro" id="IPR029058">
    <property type="entry name" value="AB_hydrolase_fold"/>
</dbReference>
<dbReference type="Pfam" id="PF00561">
    <property type="entry name" value="Abhydrolase_1"/>
    <property type="match status" value="1"/>
</dbReference>
<dbReference type="Proteomes" id="UP000265515">
    <property type="component" value="Unassembled WGS sequence"/>
</dbReference>